<feature type="compositionally biased region" description="Polar residues" evidence="1">
    <location>
        <begin position="221"/>
        <end position="258"/>
    </location>
</feature>
<feature type="compositionally biased region" description="Basic and acidic residues" evidence="1">
    <location>
        <begin position="37"/>
        <end position="48"/>
    </location>
</feature>
<evidence type="ECO:0000256" key="1">
    <source>
        <dbReference type="SAM" id="MobiDB-lite"/>
    </source>
</evidence>
<feature type="compositionally biased region" description="Polar residues" evidence="1">
    <location>
        <begin position="90"/>
        <end position="99"/>
    </location>
</feature>
<feature type="compositionally biased region" description="Low complexity" evidence="1">
    <location>
        <begin position="136"/>
        <end position="146"/>
    </location>
</feature>
<name>A0A232M0C9_9EURO</name>
<organism evidence="2 3">
    <name type="scientific">Elaphomyces granulatus</name>
    <dbReference type="NCBI Taxonomy" id="519963"/>
    <lineage>
        <taxon>Eukaryota</taxon>
        <taxon>Fungi</taxon>
        <taxon>Dikarya</taxon>
        <taxon>Ascomycota</taxon>
        <taxon>Pezizomycotina</taxon>
        <taxon>Eurotiomycetes</taxon>
        <taxon>Eurotiomycetidae</taxon>
        <taxon>Eurotiales</taxon>
        <taxon>Elaphomycetaceae</taxon>
        <taxon>Elaphomyces</taxon>
    </lineage>
</organism>
<feature type="region of interest" description="Disordered" evidence="1">
    <location>
        <begin position="1"/>
        <end position="348"/>
    </location>
</feature>
<dbReference type="EMBL" id="NPHW01003280">
    <property type="protein sequence ID" value="OXV09860.1"/>
    <property type="molecule type" value="Genomic_DNA"/>
</dbReference>
<evidence type="ECO:0000313" key="2">
    <source>
        <dbReference type="EMBL" id="OXV09860.1"/>
    </source>
</evidence>
<feature type="compositionally biased region" description="Basic and acidic residues" evidence="1">
    <location>
        <begin position="72"/>
        <end position="89"/>
    </location>
</feature>
<accession>A0A232M0C9</accession>
<proteinExistence type="predicted"/>
<protein>
    <submittedName>
        <fullName evidence="2">Uncharacterized protein</fullName>
    </submittedName>
</protein>
<comment type="caution">
    <text evidence="2">The sequence shown here is derived from an EMBL/GenBank/DDBJ whole genome shotgun (WGS) entry which is preliminary data.</text>
</comment>
<feature type="compositionally biased region" description="Polar residues" evidence="1">
    <location>
        <begin position="153"/>
        <end position="171"/>
    </location>
</feature>
<dbReference type="AlphaFoldDB" id="A0A232M0C9"/>
<sequence>MRSPLRRGSPRRDERPRSPPGSFWRSKSPFGGRIRQTSRDRNPSKWIHDQSPCWNAFRSPRRECMSPPNSEKNTRHSPPEHRRVIHDMSSRNSILTRSGSPLRRGRDHGAFSGKTSRRCTASPLKRAPSTHASAQGSGTTSRRSTTPCHPESLNRTSLERQTQSPIDQSIISKDESKLSAPHPQLQTRSPEGESSCPHWDELHSEKWQSNSATTKPHETSDSNAASQANSPSLTSPQSNVRQLSKNPTNNSQNYTSSREVPLPSGPSNGHSRTSTPSRGTNISLLSAPTRPRGGPSFSPREGNPGFSPRTPGAMIRRGHGASAHYGPPTGLRNNFTPSPLSHDFNRQTPYRYGNINSNPIPYPRNQRLTNHLAEIPTILAGGKLLPSILDPAAEKRLFQLEADKMRLLEQISEKQRLKRVELNEWDRLDRESVTGALRSELAEGHLQRIAEGENSKKSTAF</sequence>
<feature type="compositionally biased region" description="Polar residues" evidence="1">
    <location>
        <begin position="265"/>
        <end position="286"/>
    </location>
</feature>
<dbReference type="Proteomes" id="UP000243515">
    <property type="component" value="Unassembled WGS sequence"/>
</dbReference>
<reference evidence="2 3" key="1">
    <citation type="journal article" date="2015" name="Environ. Microbiol.">
        <title>Metagenome sequence of Elaphomyces granulatus from sporocarp tissue reveals Ascomycota ectomycorrhizal fingerprints of genome expansion and a Proteobacteria-rich microbiome.</title>
        <authorList>
            <person name="Quandt C.A."/>
            <person name="Kohler A."/>
            <person name="Hesse C.N."/>
            <person name="Sharpton T.J."/>
            <person name="Martin F."/>
            <person name="Spatafora J.W."/>
        </authorList>
    </citation>
    <scope>NUCLEOTIDE SEQUENCE [LARGE SCALE GENOMIC DNA]</scope>
    <source>
        <strain evidence="2 3">OSC145934</strain>
    </source>
</reference>
<dbReference type="OrthoDB" id="5424692at2759"/>
<gene>
    <name evidence="2" type="ORF">Egran_02377</name>
</gene>
<evidence type="ECO:0000313" key="3">
    <source>
        <dbReference type="Proteomes" id="UP000243515"/>
    </source>
</evidence>
<keyword evidence="3" id="KW-1185">Reference proteome</keyword>